<dbReference type="Proteomes" id="UP000623172">
    <property type="component" value="Unassembled WGS sequence"/>
</dbReference>
<comment type="caution">
    <text evidence="3">The sequence shown here is derived from an EMBL/GenBank/DDBJ whole genome shotgun (WGS) entry which is preliminary data.</text>
</comment>
<dbReference type="EMBL" id="JACRSR010000001">
    <property type="protein sequence ID" value="MBC8530683.1"/>
    <property type="molecule type" value="Genomic_DNA"/>
</dbReference>
<dbReference type="Pfam" id="PF07364">
    <property type="entry name" value="DUF1485"/>
    <property type="match status" value="1"/>
</dbReference>
<reference evidence="3" key="1">
    <citation type="submission" date="2020-08" db="EMBL/GenBank/DDBJ databases">
        <title>Genome public.</title>
        <authorList>
            <person name="Liu C."/>
            <person name="Sun Q."/>
        </authorList>
    </citation>
    <scope>NUCLEOTIDE SEQUENCE</scope>
    <source>
        <strain evidence="3">NSJ-53</strain>
    </source>
</reference>
<feature type="domain" description="Microcystin LR degradation protein MlrC C-terminal" evidence="1">
    <location>
        <begin position="296"/>
        <end position="464"/>
    </location>
</feature>
<name>A0A926D3K8_9FIRM</name>
<dbReference type="InterPro" id="IPR015995">
    <property type="entry name" value="MlrC_N"/>
</dbReference>
<dbReference type="InterPro" id="IPR010799">
    <property type="entry name" value="MlrC_C"/>
</dbReference>
<dbReference type="AlphaFoldDB" id="A0A926D3K8"/>
<dbReference type="Pfam" id="PF07171">
    <property type="entry name" value="MlrC_C"/>
    <property type="match status" value="1"/>
</dbReference>
<evidence type="ECO:0000259" key="1">
    <source>
        <dbReference type="Pfam" id="PF07171"/>
    </source>
</evidence>
<proteinExistence type="predicted"/>
<feature type="domain" description="Microcystin LR degradation protein MlrC N-terminal" evidence="2">
    <location>
        <begin position="2"/>
        <end position="286"/>
    </location>
</feature>
<gene>
    <name evidence="3" type="ORF">H8696_02315</name>
</gene>
<dbReference type="RefSeq" id="WP_249314655.1">
    <property type="nucleotide sequence ID" value="NZ_JACRSR010000001.1"/>
</dbReference>
<evidence type="ECO:0000313" key="3">
    <source>
        <dbReference type="EMBL" id="MBC8530683.1"/>
    </source>
</evidence>
<organism evidence="3 4">
    <name type="scientific">Gehongia tenuis</name>
    <dbReference type="NCBI Taxonomy" id="2763655"/>
    <lineage>
        <taxon>Bacteria</taxon>
        <taxon>Bacillati</taxon>
        <taxon>Bacillota</taxon>
        <taxon>Clostridia</taxon>
        <taxon>Christensenellales</taxon>
        <taxon>Christensenellaceae</taxon>
        <taxon>Gehongia</taxon>
    </lineage>
</organism>
<evidence type="ECO:0000313" key="4">
    <source>
        <dbReference type="Proteomes" id="UP000623172"/>
    </source>
</evidence>
<keyword evidence="4" id="KW-1185">Reference proteome</keyword>
<protein>
    <submittedName>
        <fullName evidence="3">M81 family metallopeptidase</fullName>
    </submittedName>
</protein>
<accession>A0A926D3K8</accession>
<evidence type="ECO:0000259" key="2">
    <source>
        <dbReference type="Pfam" id="PF07364"/>
    </source>
</evidence>
<sequence>MKVLIGSMGHESNMFAPVLTKKEDFNYLYGEDVIDHLACRDIFEEAGMEVIPTLAASGGASGYVEREAYDYILGQFLDGVRKHKDELDGIFLFLHGAMHVVDLKPDSGEHYLLERIREIVGPDLPIAVAMDPHGNVSQHYCELANVVRCYRNSPHTDADETNRKTARIFVDMLKKNIKVHPAWERVSILIGGERCVSAEEPLCLINEKLNECEKDPRIASCSYHVGFAWADSPLCSACVVVVPAEEQYADYAAEKARELADYAFSKRRDFHFTGNAMDMNEAMDVAYASDKKPIFISDAGDNTTAGALGWNTVVLRQILARDTKGKKSLIAAINHPTALDKLKDLEIGAAVELDVGMDYDEDSRATPIKGIVKAKGDMLGYDGDAEGQVVTVSVGDLDVAVSNSGASFTHLRQFEGAGLNWKDYDIIVVKQGYLFPELKEVAGYMIMSLTPGATDQHTENFDYKLIHRPMYPVDNF</sequence>